<name>A0ABN2HZ60_9ACTN</name>
<evidence type="ECO:0000313" key="3">
    <source>
        <dbReference type="Proteomes" id="UP001499947"/>
    </source>
</evidence>
<feature type="compositionally biased region" description="Low complexity" evidence="1">
    <location>
        <begin position="75"/>
        <end position="86"/>
    </location>
</feature>
<evidence type="ECO:0000256" key="1">
    <source>
        <dbReference type="SAM" id="MobiDB-lite"/>
    </source>
</evidence>
<reference evidence="2 3" key="1">
    <citation type="journal article" date="2019" name="Int. J. Syst. Evol. Microbiol.">
        <title>The Global Catalogue of Microorganisms (GCM) 10K type strain sequencing project: providing services to taxonomists for standard genome sequencing and annotation.</title>
        <authorList>
            <consortium name="The Broad Institute Genomics Platform"/>
            <consortium name="The Broad Institute Genome Sequencing Center for Infectious Disease"/>
            <person name="Wu L."/>
            <person name="Ma J."/>
        </authorList>
    </citation>
    <scope>NUCLEOTIDE SEQUENCE [LARGE SCALE GENOMIC DNA]</scope>
    <source>
        <strain evidence="2 3">JCM 13244</strain>
    </source>
</reference>
<feature type="compositionally biased region" description="Low complexity" evidence="1">
    <location>
        <begin position="30"/>
        <end position="40"/>
    </location>
</feature>
<dbReference type="EMBL" id="BAAALR010000047">
    <property type="protein sequence ID" value="GAA1695822.1"/>
    <property type="molecule type" value="Genomic_DNA"/>
</dbReference>
<protein>
    <submittedName>
        <fullName evidence="2">Uncharacterized protein</fullName>
    </submittedName>
</protein>
<feature type="compositionally biased region" description="Polar residues" evidence="1">
    <location>
        <begin position="1"/>
        <end position="17"/>
    </location>
</feature>
<evidence type="ECO:0000313" key="2">
    <source>
        <dbReference type="EMBL" id="GAA1695822.1"/>
    </source>
</evidence>
<keyword evidence="3" id="KW-1185">Reference proteome</keyword>
<organism evidence="2 3">
    <name type="scientific">Streptomyces yatensis</name>
    <dbReference type="NCBI Taxonomy" id="155177"/>
    <lineage>
        <taxon>Bacteria</taxon>
        <taxon>Bacillati</taxon>
        <taxon>Actinomycetota</taxon>
        <taxon>Actinomycetes</taxon>
        <taxon>Kitasatosporales</taxon>
        <taxon>Streptomycetaceae</taxon>
        <taxon>Streptomyces</taxon>
        <taxon>Streptomyces violaceusniger group</taxon>
    </lineage>
</organism>
<proteinExistence type="predicted"/>
<comment type="caution">
    <text evidence="2">The sequence shown here is derived from an EMBL/GenBank/DDBJ whole genome shotgun (WGS) entry which is preliminary data.</text>
</comment>
<feature type="region of interest" description="Disordered" evidence="1">
    <location>
        <begin position="1"/>
        <end position="99"/>
    </location>
</feature>
<dbReference type="Proteomes" id="UP001499947">
    <property type="component" value="Unassembled WGS sequence"/>
</dbReference>
<sequence>MTWHASATRSRKGSNGVSEKATPTGVIRIAAPLVAPALPASSGGTPRDTASRAALVEGPSRSNEPLAFMARSHSRSSCASRSGSIRPPDPVSSRPTMTA</sequence>
<accession>A0ABN2HZ60</accession>
<gene>
    <name evidence="2" type="ORF">GCM10009680_39820</name>
</gene>